<evidence type="ECO:0008006" key="4">
    <source>
        <dbReference type="Google" id="ProtNLM"/>
    </source>
</evidence>
<feature type="transmembrane region" description="Helical" evidence="1">
    <location>
        <begin position="24"/>
        <end position="42"/>
    </location>
</feature>
<accession>A0ABZ1JLE0</accession>
<name>A0ABZ1JLE0_9ACTN</name>
<evidence type="ECO:0000313" key="3">
    <source>
        <dbReference type="Proteomes" id="UP001432166"/>
    </source>
</evidence>
<dbReference type="Pfam" id="PF25637">
    <property type="entry name" value="DUF7942"/>
    <property type="match status" value="1"/>
</dbReference>
<sequence>MTGKSLGPGPTAPARRLGHALKDVFALGYLVVCAGLVVWAYVVSASDGSDASMAGVIPLLATAPASFVPLVLLPEGAALFLVAIVFGALVNALVIGWCARALRRGRSHDDSVS</sequence>
<feature type="transmembrane region" description="Helical" evidence="1">
    <location>
        <begin position="54"/>
        <end position="72"/>
    </location>
</feature>
<organism evidence="2 3">
    <name type="scientific">Streptomyces tauricus</name>
    <dbReference type="NCBI Taxonomy" id="68274"/>
    <lineage>
        <taxon>Bacteria</taxon>
        <taxon>Bacillati</taxon>
        <taxon>Actinomycetota</taxon>
        <taxon>Actinomycetes</taxon>
        <taxon>Kitasatosporales</taxon>
        <taxon>Streptomycetaceae</taxon>
        <taxon>Streptomyces</taxon>
        <taxon>Streptomyces aurantiacus group</taxon>
    </lineage>
</organism>
<dbReference type="NCBIfam" id="NF046119">
    <property type="entry name" value="memb_SCO4225"/>
    <property type="match status" value="1"/>
</dbReference>
<dbReference type="InterPro" id="IPR057702">
    <property type="entry name" value="DUF7942"/>
</dbReference>
<gene>
    <name evidence="2" type="ORF">OG288_22650</name>
</gene>
<dbReference type="EMBL" id="CP108133">
    <property type="protein sequence ID" value="WTP50859.1"/>
    <property type="molecule type" value="Genomic_DNA"/>
</dbReference>
<keyword evidence="3" id="KW-1185">Reference proteome</keyword>
<evidence type="ECO:0000313" key="2">
    <source>
        <dbReference type="EMBL" id="WTP50859.1"/>
    </source>
</evidence>
<protein>
    <recommendedName>
        <fullName evidence="4">Integral membrane protein</fullName>
    </recommendedName>
</protein>
<keyword evidence="1" id="KW-1133">Transmembrane helix</keyword>
<reference evidence="2" key="1">
    <citation type="submission" date="2022-10" db="EMBL/GenBank/DDBJ databases">
        <title>The complete genomes of actinobacterial strains from the NBC collection.</title>
        <authorList>
            <person name="Joergensen T.S."/>
            <person name="Alvarez Arevalo M."/>
            <person name="Sterndorff E.B."/>
            <person name="Faurdal D."/>
            <person name="Vuksanovic O."/>
            <person name="Mourched A.-S."/>
            <person name="Charusanti P."/>
            <person name="Shaw S."/>
            <person name="Blin K."/>
            <person name="Weber T."/>
        </authorList>
    </citation>
    <scope>NUCLEOTIDE SEQUENCE</scope>
    <source>
        <strain evidence="2">NBC_00189</strain>
    </source>
</reference>
<feature type="transmembrane region" description="Helical" evidence="1">
    <location>
        <begin position="78"/>
        <end position="99"/>
    </location>
</feature>
<evidence type="ECO:0000256" key="1">
    <source>
        <dbReference type="SAM" id="Phobius"/>
    </source>
</evidence>
<keyword evidence="1" id="KW-0812">Transmembrane</keyword>
<dbReference type="Proteomes" id="UP001432166">
    <property type="component" value="Chromosome"/>
</dbReference>
<keyword evidence="1" id="KW-0472">Membrane</keyword>
<dbReference type="RefSeq" id="WP_189771086.1">
    <property type="nucleotide sequence ID" value="NZ_BMVY01000005.1"/>
</dbReference>
<proteinExistence type="predicted"/>